<dbReference type="SMART" id="SM00364">
    <property type="entry name" value="LRR_BAC"/>
    <property type="match status" value="8"/>
</dbReference>
<evidence type="ECO:0000256" key="1">
    <source>
        <dbReference type="ARBA" id="ARBA00022614"/>
    </source>
</evidence>
<keyword evidence="6" id="KW-1185">Reference proteome</keyword>
<dbReference type="SMART" id="SM00369">
    <property type="entry name" value="LRR_TYP"/>
    <property type="match status" value="10"/>
</dbReference>
<dbReference type="Gene3D" id="3.80.10.10">
    <property type="entry name" value="Ribonuclease Inhibitor"/>
    <property type="match status" value="4"/>
</dbReference>
<reference evidence="5 6" key="1">
    <citation type="submission" date="2024-11" db="EMBL/GenBank/DDBJ databases">
        <title>Adaptive evolution of stress response genes in parasites aligns with host niche diversity.</title>
        <authorList>
            <person name="Hahn C."/>
            <person name="Resl P."/>
        </authorList>
    </citation>
    <scope>NUCLEOTIDE SEQUENCE [LARGE SCALE GENOMIC DNA]</scope>
    <source>
        <strain evidence="5">EGGRZ-B1_66</strain>
        <tissue evidence="5">Body</tissue>
    </source>
</reference>
<evidence type="ECO:0000256" key="2">
    <source>
        <dbReference type="ARBA" id="ARBA00022737"/>
    </source>
</evidence>
<sequence length="612" mass="67597">MASAQGTGGSNSPESANLTRGPSPDTGDDVSSLVPAFEHAQITTRKKSSLVGTSYSDSKKAKVTVQRPGDQKAYQCGPTQKKSKRVESDAVKEISRCKDESSRRLDLAHGQLQSLPTSVKDLAGSLVELFLYRNKLTSLPTDRSLNYVYYANECCCYCIQGCPQMPVCDTLLPATLDPSMLNRCHTRAQLSRAWDLQRRGYWVMFCIPPSTAHTFCPGYLSYVPDFGGSSCLDPLVFTSLLSPCHMPNSLHFLLPFDPTRQSKYPGGGRAASLVTFSLKYFSLDQATGASDLADGAKSVQTMRLLAPFWITLRKGIRMVHSLFRCQTMSVCRVAMVHSLEQHASGIFLAGSQEEIGELSNLQILQLQENSITQLPDSLANCAKIRSIDLRHNKLSAIPPVVYSLRNLTHLLLTFNRIRMVEEQIAQLQALQTLTLRENKVKQLPKSPGLGALTSLRSLDLSHNSLDELPEEIGQCQNLTSLYLQHNQLNQLPERIGELTQLEHLGIRYNRFTGLPASLSRCSALLDLNIEGNSIAQLPDGLLAHLRRLTSVTLSRNQFVHFPSGGPQQFTSVQMLNMDHNQIKNIPFGIFAQAGNLTKLNLKDNQLSSLPLG</sequence>
<proteinExistence type="predicted"/>
<dbReference type="Pfam" id="PF13855">
    <property type="entry name" value="LRR_8"/>
    <property type="match status" value="1"/>
</dbReference>
<dbReference type="PANTHER" id="PTHR48051">
    <property type="match status" value="1"/>
</dbReference>
<accession>A0ABD2Q5B9</accession>
<keyword evidence="1" id="KW-0433">Leucine-rich repeat</keyword>
<protein>
    <submittedName>
        <fullName evidence="5">Soc-2 suppressor of clear</fullName>
    </submittedName>
</protein>
<evidence type="ECO:0000256" key="3">
    <source>
        <dbReference type="SAM" id="MobiDB-lite"/>
    </source>
</evidence>
<dbReference type="InterPro" id="IPR003591">
    <property type="entry name" value="Leu-rich_rpt_typical-subtyp"/>
</dbReference>
<dbReference type="PRINTS" id="PR00019">
    <property type="entry name" value="LEURICHRPT"/>
</dbReference>
<dbReference type="InterPro" id="IPR032675">
    <property type="entry name" value="LRR_dom_sf"/>
</dbReference>
<evidence type="ECO:0000259" key="4">
    <source>
        <dbReference type="Pfam" id="PF23598"/>
    </source>
</evidence>
<dbReference type="InterPro" id="IPR050216">
    <property type="entry name" value="LRR_domain-containing"/>
</dbReference>
<dbReference type="PROSITE" id="PS51450">
    <property type="entry name" value="LRR"/>
    <property type="match status" value="5"/>
</dbReference>
<feature type="domain" description="Disease resistance R13L4/SHOC-2-like LRR" evidence="4">
    <location>
        <begin position="449"/>
        <end position="518"/>
    </location>
</feature>
<feature type="region of interest" description="Disordered" evidence="3">
    <location>
        <begin position="1"/>
        <end position="33"/>
    </location>
</feature>
<dbReference type="InterPro" id="IPR055414">
    <property type="entry name" value="LRR_R13L4/SHOC2-like"/>
</dbReference>
<feature type="compositionally biased region" description="Polar residues" evidence="3">
    <location>
        <begin position="10"/>
        <end position="20"/>
    </location>
</feature>
<evidence type="ECO:0000313" key="6">
    <source>
        <dbReference type="Proteomes" id="UP001626550"/>
    </source>
</evidence>
<organism evidence="5 6">
    <name type="scientific">Cichlidogyrus casuarinus</name>
    <dbReference type="NCBI Taxonomy" id="1844966"/>
    <lineage>
        <taxon>Eukaryota</taxon>
        <taxon>Metazoa</taxon>
        <taxon>Spiralia</taxon>
        <taxon>Lophotrochozoa</taxon>
        <taxon>Platyhelminthes</taxon>
        <taxon>Monogenea</taxon>
        <taxon>Monopisthocotylea</taxon>
        <taxon>Dactylogyridea</taxon>
        <taxon>Ancyrocephalidae</taxon>
        <taxon>Cichlidogyrus</taxon>
    </lineage>
</organism>
<dbReference type="Pfam" id="PF23598">
    <property type="entry name" value="LRR_14"/>
    <property type="match status" value="1"/>
</dbReference>
<name>A0ABD2Q5B9_9PLAT</name>
<dbReference type="EMBL" id="JBJKFK010000906">
    <property type="protein sequence ID" value="KAL3314790.1"/>
    <property type="molecule type" value="Genomic_DNA"/>
</dbReference>
<keyword evidence="2" id="KW-0677">Repeat</keyword>
<dbReference type="Proteomes" id="UP001626550">
    <property type="component" value="Unassembled WGS sequence"/>
</dbReference>
<gene>
    <name evidence="5" type="primary">SHOC2_2</name>
    <name evidence="5" type="ORF">Ciccas_006585</name>
</gene>
<dbReference type="PANTHER" id="PTHR48051:SF33">
    <property type="entry name" value="NON-SPECIFIC SERINE_THREONINE PROTEIN KINASE"/>
    <property type="match status" value="1"/>
</dbReference>
<dbReference type="InterPro" id="IPR001611">
    <property type="entry name" value="Leu-rich_rpt"/>
</dbReference>
<evidence type="ECO:0000313" key="5">
    <source>
        <dbReference type="EMBL" id="KAL3314790.1"/>
    </source>
</evidence>
<comment type="caution">
    <text evidence="5">The sequence shown here is derived from an EMBL/GenBank/DDBJ whole genome shotgun (WGS) entry which is preliminary data.</text>
</comment>
<dbReference type="SUPFAM" id="SSF52058">
    <property type="entry name" value="L domain-like"/>
    <property type="match status" value="1"/>
</dbReference>
<dbReference type="AlphaFoldDB" id="A0ABD2Q5B9"/>
<feature type="region of interest" description="Disordered" evidence="3">
    <location>
        <begin position="48"/>
        <end position="90"/>
    </location>
</feature>